<protein>
    <submittedName>
        <fullName evidence="1">Uncharacterized protein</fullName>
    </submittedName>
</protein>
<evidence type="ECO:0000313" key="2">
    <source>
        <dbReference type="Proteomes" id="UP000675968"/>
    </source>
</evidence>
<sequence>MRINPQPGFTANPLRKKRKCLNCAKDIVDDNSVAFLRGFCSDKCRNEYME</sequence>
<comment type="caution">
    <text evidence="1">The sequence shown here is derived from an EMBL/GenBank/DDBJ whole genome shotgun (WGS) entry which is preliminary data.</text>
</comment>
<reference evidence="1" key="1">
    <citation type="submission" date="2021-03" db="EMBL/GenBank/DDBJ databases">
        <authorList>
            <person name="Jaffe A."/>
        </authorList>
    </citation>
    <scope>NUCLEOTIDE SEQUENCE</scope>
    <source>
        <strain evidence="1">RIFCSPLOWO2_01_FULL_AR10_48_17</strain>
    </source>
</reference>
<dbReference type="EMBL" id="JAGVWC010000011">
    <property type="protein sequence ID" value="MBS3061988.1"/>
    <property type="molecule type" value="Genomic_DNA"/>
</dbReference>
<accession>A0A8T4L3T9</accession>
<organism evidence="1 2">
    <name type="scientific">Candidatus Iainarchaeum sp</name>
    <dbReference type="NCBI Taxonomy" id="3101447"/>
    <lineage>
        <taxon>Archaea</taxon>
        <taxon>Candidatus Iainarchaeota</taxon>
        <taxon>Candidatus Iainarchaeia</taxon>
        <taxon>Candidatus Iainarchaeales</taxon>
        <taxon>Candidatus Iainarchaeaceae</taxon>
        <taxon>Candidatus Iainarchaeum</taxon>
    </lineage>
</organism>
<proteinExistence type="predicted"/>
<dbReference type="Proteomes" id="UP000675968">
    <property type="component" value="Unassembled WGS sequence"/>
</dbReference>
<name>A0A8T4L3T9_9ARCH</name>
<dbReference type="AlphaFoldDB" id="A0A8T4L3T9"/>
<gene>
    <name evidence="1" type="ORF">J4215_05390</name>
</gene>
<reference evidence="1" key="2">
    <citation type="submission" date="2021-05" db="EMBL/GenBank/DDBJ databases">
        <title>Protein family content uncovers lineage relationships and bacterial pathway maintenance mechanisms in DPANN archaea.</title>
        <authorList>
            <person name="Castelle C.J."/>
            <person name="Meheust R."/>
            <person name="Jaffe A.L."/>
            <person name="Seitz K."/>
            <person name="Gong X."/>
            <person name="Baker B.J."/>
            <person name="Banfield J.F."/>
        </authorList>
    </citation>
    <scope>NUCLEOTIDE SEQUENCE</scope>
    <source>
        <strain evidence="1">RIFCSPLOWO2_01_FULL_AR10_48_17</strain>
    </source>
</reference>
<evidence type="ECO:0000313" key="1">
    <source>
        <dbReference type="EMBL" id="MBS3061988.1"/>
    </source>
</evidence>